<evidence type="ECO:0000313" key="11">
    <source>
        <dbReference type="Proteomes" id="UP000322362"/>
    </source>
</evidence>
<keyword evidence="5" id="KW-0547">Nucleotide-binding</keyword>
<dbReference type="SUPFAM" id="SSF55874">
    <property type="entry name" value="ATPase domain of HSP90 chaperone/DNA topoisomerase II/histidine kinase"/>
    <property type="match status" value="1"/>
</dbReference>
<dbReference type="PRINTS" id="PR00344">
    <property type="entry name" value="BCTRLSENSOR"/>
</dbReference>
<dbReference type="GO" id="GO:0030295">
    <property type="term" value="F:protein kinase activator activity"/>
    <property type="evidence" value="ECO:0007669"/>
    <property type="project" value="TreeGrafter"/>
</dbReference>
<name>A0A5D4GXI5_9SPHI</name>
<dbReference type="InterPro" id="IPR004358">
    <property type="entry name" value="Sig_transdc_His_kin-like_C"/>
</dbReference>
<keyword evidence="8" id="KW-0902">Two-component regulatory system</keyword>
<proteinExistence type="predicted"/>
<dbReference type="Gene3D" id="3.30.450.20">
    <property type="entry name" value="PAS domain"/>
    <property type="match status" value="1"/>
</dbReference>
<dbReference type="RefSeq" id="WP_148920584.1">
    <property type="nucleotide sequence ID" value="NZ_VTAV01000016.1"/>
</dbReference>
<dbReference type="GO" id="GO:0005524">
    <property type="term" value="F:ATP binding"/>
    <property type="evidence" value="ECO:0007669"/>
    <property type="project" value="UniProtKB-KW"/>
</dbReference>
<keyword evidence="7" id="KW-0067">ATP-binding</keyword>
<dbReference type="InterPro" id="IPR003661">
    <property type="entry name" value="HisK_dim/P_dom"/>
</dbReference>
<keyword evidence="3" id="KW-0597">Phosphoprotein</keyword>
<reference evidence="10 11" key="1">
    <citation type="submission" date="2019-08" db="EMBL/GenBank/DDBJ databases">
        <title>Phlebobacter frassis gen. nov. sp. nov., a new member of family Sphingobacteriaceae isolated from sand fly rearing media.</title>
        <authorList>
            <person name="Kakumanu M.L."/>
            <person name="Marayati B.F."/>
            <person name="Wada-Katsumata A."/>
            <person name="Wasserberg G."/>
            <person name="Schal C."/>
            <person name="Apperson C.S."/>
            <person name="Ponnusamy L."/>
        </authorList>
    </citation>
    <scope>NUCLEOTIDE SEQUENCE [LARGE SCALE GENOMIC DNA]</scope>
    <source>
        <strain evidence="10 11">SSI9</strain>
    </source>
</reference>
<evidence type="ECO:0000256" key="2">
    <source>
        <dbReference type="ARBA" id="ARBA00012438"/>
    </source>
</evidence>
<evidence type="ECO:0000256" key="1">
    <source>
        <dbReference type="ARBA" id="ARBA00000085"/>
    </source>
</evidence>
<dbReference type="CDD" id="cd00082">
    <property type="entry name" value="HisKA"/>
    <property type="match status" value="1"/>
</dbReference>
<dbReference type="Pfam" id="PF08448">
    <property type="entry name" value="PAS_4"/>
    <property type="match status" value="1"/>
</dbReference>
<dbReference type="Proteomes" id="UP000322362">
    <property type="component" value="Unassembled WGS sequence"/>
</dbReference>
<dbReference type="SMART" id="SM00387">
    <property type="entry name" value="HATPase_c"/>
    <property type="match status" value="1"/>
</dbReference>
<evidence type="ECO:0000259" key="9">
    <source>
        <dbReference type="PROSITE" id="PS50109"/>
    </source>
</evidence>
<dbReference type="GO" id="GO:0007234">
    <property type="term" value="P:osmosensory signaling via phosphorelay pathway"/>
    <property type="evidence" value="ECO:0007669"/>
    <property type="project" value="TreeGrafter"/>
</dbReference>
<feature type="domain" description="Histidine kinase" evidence="9">
    <location>
        <begin position="150"/>
        <end position="363"/>
    </location>
</feature>
<dbReference type="InterPro" id="IPR013656">
    <property type="entry name" value="PAS_4"/>
</dbReference>
<dbReference type="Pfam" id="PF02518">
    <property type="entry name" value="HATPase_c"/>
    <property type="match status" value="1"/>
</dbReference>
<dbReference type="SUPFAM" id="SSF47384">
    <property type="entry name" value="Homodimeric domain of signal transducing histidine kinase"/>
    <property type="match status" value="1"/>
</dbReference>
<keyword evidence="6" id="KW-0418">Kinase</keyword>
<evidence type="ECO:0000313" key="10">
    <source>
        <dbReference type="EMBL" id="TYR33306.1"/>
    </source>
</evidence>
<dbReference type="AlphaFoldDB" id="A0A5D4GXI5"/>
<keyword evidence="11" id="KW-1185">Reference proteome</keyword>
<evidence type="ECO:0000256" key="6">
    <source>
        <dbReference type="ARBA" id="ARBA00022777"/>
    </source>
</evidence>
<dbReference type="InterPro" id="IPR036890">
    <property type="entry name" value="HATPase_C_sf"/>
</dbReference>
<dbReference type="PANTHER" id="PTHR42878">
    <property type="entry name" value="TWO-COMPONENT HISTIDINE KINASE"/>
    <property type="match status" value="1"/>
</dbReference>
<sequence>MNRYENFFLEILRQSRGATAIYDTEDIRIAFVNSAMFEIWGRGEEIIGQCFGTVFPEFTEQGFTEILKKVWKTGETYEAKEYPADVTINGITKSKYFDFIYQAIVDEEGKTYAIVHTATDVSSHRHALEKIQEQNAIITFNNELEILTHTLSHDLKNPLSIAKMGTQYLRAKDALNESEKYKWTTIILDALASIESIIGHNIQLNQTRLLKYDNECVLLEKTIRKICSESQTLYTSPDCIFKIGRLESLYGDESVFYQIFFSIIGNAVKYSSKQEKPVVEINSSKKLGYIVYTIGDNGIGIPKKELEAVFQQFHRASNTEGFPGTGIGLCVVKKIMTRLKGEITLSSSVDKGTIVELSFPEFAECGGDEERIDN</sequence>
<organism evidence="10 11">
    <name type="scientific">Sphingobacterium phlebotomi</name>
    <dbReference type="NCBI Taxonomy" id="2605433"/>
    <lineage>
        <taxon>Bacteria</taxon>
        <taxon>Pseudomonadati</taxon>
        <taxon>Bacteroidota</taxon>
        <taxon>Sphingobacteriia</taxon>
        <taxon>Sphingobacteriales</taxon>
        <taxon>Sphingobacteriaceae</taxon>
        <taxon>Sphingobacterium</taxon>
    </lineage>
</organism>
<dbReference type="InterPro" id="IPR050351">
    <property type="entry name" value="BphY/WalK/GraS-like"/>
</dbReference>
<dbReference type="SMART" id="SM00388">
    <property type="entry name" value="HisKA"/>
    <property type="match status" value="1"/>
</dbReference>
<dbReference type="SUPFAM" id="SSF55785">
    <property type="entry name" value="PYP-like sensor domain (PAS domain)"/>
    <property type="match status" value="1"/>
</dbReference>
<evidence type="ECO:0000256" key="4">
    <source>
        <dbReference type="ARBA" id="ARBA00022679"/>
    </source>
</evidence>
<evidence type="ECO:0000256" key="7">
    <source>
        <dbReference type="ARBA" id="ARBA00022840"/>
    </source>
</evidence>
<evidence type="ECO:0000256" key="8">
    <source>
        <dbReference type="ARBA" id="ARBA00023012"/>
    </source>
</evidence>
<dbReference type="EMBL" id="VTAV01000016">
    <property type="protein sequence ID" value="TYR33306.1"/>
    <property type="molecule type" value="Genomic_DNA"/>
</dbReference>
<evidence type="ECO:0000256" key="5">
    <source>
        <dbReference type="ARBA" id="ARBA00022741"/>
    </source>
</evidence>
<dbReference type="GO" id="GO:0000156">
    <property type="term" value="F:phosphorelay response regulator activity"/>
    <property type="evidence" value="ECO:0007669"/>
    <property type="project" value="TreeGrafter"/>
</dbReference>
<dbReference type="GO" id="GO:0000155">
    <property type="term" value="F:phosphorelay sensor kinase activity"/>
    <property type="evidence" value="ECO:0007669"/>
    <property type="project" value="InterPro"/>
</dbReference>
<dbReference type="InterPro" id="IPR035965">
    <property type="entry name" value="PAS-like_dom_sf"/>
</dbReference>
<dbReference type="InterPro" id="IPR003594">
    <property type="entry name" value="HATPase_dom"/>
</dbReference>
<evidence type="ECO:0000256" key="3">
    <source>
        <dbReference type="ARBA" id="ARBA00022553"/>
    </source>
</evidence>
<dbReference type="PANTHER" id="PTHR42878:SF7">
    <property type="entry name" value="SENSOR HISTIDINE KINASE GLRK"/>
    <property type="match status" value="1"/>
</dbReference>
<dbReference type="CDD" id="cd00075">
    <property type="entry name" value="HATPase"/>
    <property type="match status" value="1"/>
</dbReference>
<dbReference type="PROSITE" id="PS50109">
    <property type="entry name" value="HIS_KIN"/>
    <property type="match status" value="1"/>
</dbReference>
<dbReference type="Gene3D" id="3.30.565.10">
    <property type="entry name" value="Histidine kinase-like ATPase, C-terminal domain"/>
    <property type="match status" value="1"/>
</dbReference>
<gene>
    <name evidence="10" type="ORF">FXV77_17765</name>
</gene>
<comment type="catalytic activity">
    <reaction evidence="1">
        <text>ATP + protein L-histidine = ADP + protein N-phospho-L-histidine.</text>
        <dbReference type="EC" id="2.7.13.3"/>
    </reaction>
</comment>
<keyword evidence="4" id="KW-0808">Transferase</keyword>
<dbReference type="InterPro" id="IPR036097">
    <property type="entry name" value="HisK_dim/P_sf"/>
</dbReference>
<protein>
    <recommendedName>
        <fullName evidence="2">histidine kinase</fullName>
        <ecNumber evidence="2">2.7.13.3</ecNumber>
    </recommendedName>
</protein>
<dbReference type="InterPro" id="IPR005467">
    <property type="entry name" value="His_kinase_dom"/>
</dbReference>
<accession>A0A5D4GXI5</accession>
<dbReference type="EC" id="2.7.13.3" evidence="2"/>
<comment type="caution">
    <text evidence="10">The sequence shown here is derived from an EMBL/GenBank/DDBJ whole genome shotgun (WGS) entry which is preliminary data.</text>
</comment>